<protein>
    <recommendedName>
        <fullName evidence="9">Ribosomal RNA-processing protein 43</fullName>
    </recommendedName>
</protein>
<evidence type="ECO:0000256" key="9">
    <source>
        <dbReference type="ARBA" id="ARBA00030617"/>
    </source>
</evidence>
<reference evidence="12" key="1">
    <citation type="journal article" date="2022" name="bioRxiv">
        <title>Genomics of Preaxostyla Flagellates Illuminates Evolutionary Transitions and the Path Towards Mitochondrial Loss.</title>
        <authorList>
            <person name="Novak L.V.F."/>
            <person name="Treitli S.C."/>
            <person name="Pyrih J."/>
            <person name="Halakuc P."/>
            <person name="Pipaliya S.V."/>
            <person name="Vacek V."/>
            <person name="Brzon O."/>
            <person name="Soukal P."/>
            <person name="Eme L."/>
            <person name="Dacks J.B."/>
            <person name="Karnkowska A."/>
            <person name="Elias M."/>
            <person name="Hampl V."/>
        </authorList>
    </citation>
    <scope>NUCLEOTIDE SEQUENCE</scope>
    <source>
        <strain evidence="12">RCP-MX</strain>
    </source>
</reference>
<gene>
    <name evidence="12" type="ORF">PAPYR_3458</name>
</gene>
<evidence type="ECO:0000259" key="11">
    <source>
        <dbReference type="Pfam" id="PF01138"/>
    </source>
</evidence>
<keyword evidence="6" id="KW-0271">Exosome</keyword>
<proteinExistence type="inferred from homology"/>
<evidence type="ECO:0000256" key="7">
    <source>
        <dbReference type="ARBA" id="ARBA00022884"/>
    </source>
</evidence>
<keyword evidence="7" id="KW-0694">RNA-binding</keyword>
<sequence length="351" mass="36029">MASASAVPPPPAPGAVSGWDALSPEQQKQLSFSRHFLEQIQKTGKRPNGRLPSQFTSVALSTGTFPSPGVYGSSIVSIGGTSAICCVMGSVVRAPLDEPATKGALDAEVQLHPIACAQFQGEMGSEAKAVGAFLVRQFSRALRCEELVVCEGRAAWHLTLSCMAIAHDGSLHEALVLACLAALSTLSLPEVTATRAAGIYALTRGSEWTLTYSKELRPRGNLLRHYPLALSVAHIQSHFLMEPTADEEEMVSGTGGGAGPGAATGGLLTLLIEGPTGALIGLEKAPGAPLALPAVLNPGSPAGAALLAPAATRAVALWRLVVEQMAPQQQARFATPPAPAPAAAPVAPTPP</sequence>
<evidence type="ECO:0000256" key="1">
    <source>
        <dbReference type="ARBA" id="ARBA00004496"/>
    </source>
</evidence>
<dbReference type="PANTHER" id="PTHR11097">
    <property type="entry name" value="EXOSOME COMPLEX EXONUCLEASE RIBOSOMAL RNA PROCESSING PROTEIN"/>
    <property type="match status" value="1"/>
</dbReference>
<evidence type="ECO:0000256" key="8">
    <source>
        <dbReference type="ARBA" id="ARBA00023242"/>
    </source>
</evidence>
<dbReference type="SUPFAM" id="SSF54211">
    <property type="entry name" value="Ribosomal protein S5 domain 2-like"/>
    <property type="match status" value="1"/>
</dbReference>
<comment type="similarity">
    <text evidence="3">Belongs to the RNase PH family.</text>
</comment>
<keyword evidence="5" id="KW-0698">rRNA processing</keyword>
<dbReference type="Proteomes" id="UP001141327">
    <property type="component" value="Unassembled WGS sequence"/>
</dbReference>
<dbReference type="InterPro" id="IPR001247">
    <property type="entry name" value="ExoRNase_PH_dom1"/>
</dbReference>
<evidence type="ECO:0000256" key="5">
    <source>
        <dbReference type="ARBA" id="ARBA00022552"/>
    </source>
</evidence>
<dbReference type="PANTHER" id="PTHR11097:SF9">
    <property type="entry name" value="EXOSOME COMPLEX COMPONENT RRP43"/>
    <property type="match status" value="1"/>
</dbReference>
<evidence type="ECO:0000313" key="12">
    <source>
        <dbReference type="EMBL" id="KAJ4460425.1"/>
    </source>
</evidence>
<evidence type="ECO:0000313" key="13">
    <source>
        <dbReference type="Proteomes" id="UP001141327"/>
    </source>
</evidence>
<evidence type="ECO:0000256" key="3">
    <source>
        <dbReference type="ARBA" id="ARBA00006678"/>
    </source>
</evidence>
<comment type="subcellular location">
    <subcellularLocation>
        <location evidence="1">Cytoplasm</location>
    </subcellularLocation>
    <subcellularLocation>
        <location evidence="2">Nucleus</location>
        <location evidence="2">Nucleolus</location>
    </subcellularLocation>
</comment>
<dbReference type="InterPro" id="IPR020568">
    <property type="entry name" value="Ribosomal_Su5_D2-typ_SF"/>
</dbReference>
<organism evidence="12 13">
    <name type="scientific">Paratrimastix pyriformis</name>
    <dbReference type="NCBI Taxonomy" id="342808"/>
    <lineage>
        <taxon>Eukaryota</taxon>
        <taxon>Metamonada</taxon>
        <taxon>Preaxostyla</taxon>
        <taxon>Paratrimastigidae</taxon>
        <taxon>Paratrimastix</taxon>
    </lineage>
</organism>
<dbReference type="InterPro" id="IPR050590">
    <property type="entry name" value="Exosome_comp_Rrp42_subfam"/>
</dbReference>
<evidence type="ECO:0000256" key="10">
    <source>
        <dbReference type="SAM" id="MobiDB-lite"/>
    </source>
</evidence>
<evidence type="ECO:0000256" key="4">
    <source>
        <dbReference type="ARBA" id="ARBA00022490"/>
    </source>
</evidence>
<keyword evidence="4" id="KW-0963">Cytoplasm</keyword>
<dbReference type="InterPro" id="IPR027408">
    <property type="entry name" value="PNPase/RNase_PH_dom_sf"/>
</dbReference>
<evidence type="ECO:0000256" key="2">
    <source>
        <dbReference type="ARBA" id="ARBA00004604"/>
    </source>
</evidence>
<dbReference type="Pfam" id="PF01138">
    <property type="entry name" value="RNase_PH"/>
    <property type="match status" value="1"/>
</dbReference>
<comment type="caution">
    <text evidence="12">The sequence shown here is derived from an EMBL/GenBank/DDBJ whole genome shotgun (WGS) entry which is preliminary data.</text>
</comment>
<accession>A0ABQ8UUM0</accession>
<keyword evidence="13" id="KW-1185">Reference proteome</keyword>
<feature type="compositionally biased region" description="Pro residues" evidence="10">
    <location>
        <begin position="336"/>
        <end position="351"/>
    </location>
</feature>
<evidence type="ECO:0000256" key="6">
    <source>
        <dbReference type="ARBA" id="ARBA00022835"/>
    </source>
</evidence>
<dbReference type="Gene3D" id="3.30.230.70">
    <property type="entry name" value="GHMP Kinase, N-terminal domain"/>
    <property type="match status" value="1"/>
</dbReference>
<keyword evidence="8" id="KW-0539">Nucleus</keyword>
<name>A0ABQ8UUM0_9EUKA</name>
<feature type="domain" description="Exoribonuclease phosphorolytic" evidence="11">
    <location>
        <begin position="59"/>
        <end position="189"/>
    </location>
</feature>
<dbReference type="EMBL" id="JAPMOS010000013">
    <property type="protein sequence ID" value="KAJ4460425.1"/>
    <property type="molecule type" value="Genomic_DNA"/>
</dbReference>
<feature type="region of interest" description="Disordered" evidence="10">
    <location>
        <begin position="332"/>
        <end position="351"/>
    </location>
</feature>